<feature type="compositionally biased region" description="Polar residues" evidence="1">
    <location>
        <begin position="169"/>
        <end position="180"/>
    </location>
</feature>
<organism evidence="2 3">
    <name type="scientific">Pterulicium gracile</name>
    <dbReference type="NCBI Taxonomy" id="1884261"/>
    <lineage>
        <taxon>Eukaryota</taxon>
        <taxon>Fungi</taxon>
        <taxon>Dikarya</taxon>
        <taxon>Basidiomycota</taxon>
        <taxon>Agaricomycotina</taxon>
        <taxon>Agaricomycetes</taxon>
        <taxon>Agaricomycetidae</taxon>
        <taxon>Agaricales</taxon>
        <taxon>Pleurotineae</taxon>
        <taxon>Pterulaceae</taxon>
        <taxon>Pterulicium</taxon>
    </lineage>
</organism>
<feature type="region of interest" description="Disordered" evidence="1">
    <location>
        <begin position="99"/>
        <end position="188"/>
    </location>
</feature>
<evidence type="ECO:0000313" key="2">
    <source>
        <dbReference type="EMBL" id="TFK99332.1"/>
    </source>
</evidence>
<name>A0A5C3QBE2_9AGAR</name>
<dbReference type="EMBL" id="ML178834">
    <property type="protein sequence ID" value="TFK99332.1"/>
    <property type="molecule type" value="Genomic_DNA"/>
</dbReference>
<evidence type="ECO:0000313" key="3">
    <source>
        <dbReference type="Proteomes" id="UP000305067"/>
    </source>
</evidence>
<sequence>MLKIITDWNRGAAAHIGGRYLQNHSFLPSSYERAREVQNQGSPVRGLRLSPIVSIPLSDAEGIKRAGTSLTSLHSQPPPQPPPQSFLFFFNTLDGRLNTMAGPSPYKKLPKSQKSPSVRTDGDDDKVDEVEQRGGRTAAPGPLKVPGKLKAPNRLRAPSSLTAPSPSTGTQPIHGTQPTAGTPAPFLGSSVAFLPNPLLASQTKASPANNNPFTLPPLVLSCPNGVLLQYPMSDNRADDDLTSPHDALSPDLLDVVYFAPPTAPLVEGADEGTIIYRPRTLLEAKTTTPTVSGGEQSFTPSEFLVTSEQDIFRTDMAAMLSASGNAAGSQSTTSGSEANTPAFSGFDAMFTQDPNWENLRGGFATEGYASSDQRLYDPPGSLSALRGTPEVALSQLDACYAEADSR</sequence>
<protein>
    <submittedName>
        <fullName evidence="2">Uncharacterized protein</fullName>
    </submittedName>
</protein>
<accession>A0A5C3QBE2</accession>
<proteinExistence type="predicted"/>
<gene>
    <name evidence="2" type="ORF">BDV98DRAFT_595019</name>
</gene>
<evidence type="ECO:0000256" key="1">
    <source>
        <dbReference type="SAM" id="MobiDB-lite"/>
    </source>
</evidence>
<feature type="compositionally biased region" description="Low complexity" evidence="1">
    <location>
        <begin position="157"/>
        <end position="168"/>
    </location>
</feature>
<dbReference type="Proteomes" id="UP000305067">
    <property type="component" value="Unassembled WGS sequence"/>
</dbReference>
<keyword evidence="3" id="KW-1185">Reference proteome</keyword>
<reference evidence="2 3" key="1">
    <citation type="journal article" date="2019" name="Nat. Ecol. Evol.">
        <title>Megaphylogeny resolves global patterns of mushroom evolution.</title>
        <authorList>
            <person name="Varga T."/>
            <person name="Krizsan K."/>
            <person name="Foldi C."/>
            <person name="Dima B."/>
            <person name="Sanchez-Garcia M."/>
            <person name="Sanchez-Ramirez S."/>
            <person name="Szollosi G.J."/>
            <person name="Szarkandi J.G."/>
            <person name="Papp V."/>
            <person name="Albert L."/>
            <person name="Andreopoulos W."/>
            <person name="Angelini C."/>
            <person name="Antonin V."/>
            <person name="Barry K.W."/>
            <person name="Bougher N.L."/>
            <person name="Buchanan P."/>
            <person name="Buyck B."/>
            <person name="Bense V."/>
            <person name="Catcheside P."/>
            <person name="Chovatia M."/>
            <person name="Cooper J."/>
            <person name="Damon W."/>
            <person name="Desjardin D."/>
            <person name="Finy P."/>
            <person name="Geml J."/>
            <person name="Haridas S."/>
            <person name="Hughes K."/>
            <person name="Justo A."/>
            <person name="Karasinski D."/>
            <person name="Kautmanova I."/>
            <person name="Kiss B."/>
            <person name="Kocsube S."/>
            <person name="Kotiranta H."/>
            <person name="LaButti K.M."/>
            <person name="Lechner B.E."/>
            <person name="Liimatainen K."/>
            <person name="Lipzen A."/>
            <person name="Lukacs Z."/>
            <person name="Mihaltcheva S."/>
            <person name="Morgado L.N."/>
            <person name="Niskanen T."/>
            <person name="Noordeloos M.E."/>
            <person name="Ohm R.A."/>
            <person name="Ortiz-Santana B."/>
            <person name="Ovrebo C."/>
            <person name="Racz N."/>
            <person name="Riley R."/>
            <person name="Savchenko A."/>
            <person name="Shiryaev A."/>
            <person name="Soop K."/>
            <person name="Spirin V."/>
            <person name="Szebenyi C."/>
            <person name="Tomsovsky M."/>
            <person name="Tulloss R.E."/>
            <person name="Uehling J."/>
            <person name="Grigoriev I.V."/>
            <person name="Vagvolgyi C."/>
            <person name="Papp T."/>
            <person name="Martin F.M."/>
            <person name="Miettinen O."/>
            <person name="Hibbett D.S."/>
            <person name="Nagy L.G."/>
        </authorList>
    </citation>
    <scope>NUCLEOTIDE SEQUENCE [LARGE SCALE GENOMIC DNA]</scope>
    <source>
        <strain evidence="2 3">CBS 309.79</strain>
    </source>
</reference>
<dbReference type="AlphaFoldDB" id="A0A5C3QBE2"/>